<dbReference type="Proteomes" id="UP000007014">
    <property type="component" value="Chromosome 20"/>
</dbReference>
<feature type="compositionally biased region" description="Basic and acidic residues" evidence="1">
    <location>
        <begin position="319"/>
        <end position="334"/>
    </location>
</feature>
<accession>M1VMA4</accession>
<reference evidence="2 3" key="1">
    <citation type="journal article" date="2004" name="Nature">
        <title>Genome sequence of the ultrasmall unicellular red alga Cyanidioschyzon merolae 10D.</title>
        <authorList>
            <person name="Matsuzaki M."/>
            <person name="Misumi O."/>
            <person name="Shin-i T."/>
            <person name="Maruyama S."/>
            <person name="Takahara M."/>
            <person name="Miyagishima S."/>
            <person name="Mori T."/>
            <person name="Nishida K."/>
            <person name="Yagisawa F."/>
            <person name="Nishida K."/>
            <person name="Yoshida Y."/>
            <person name="Nishimura Y."/>
            <person name="Nakao S."/>
            <person name="Kobayashi T."/>
            <person name="Momoyama Y."/>
            <person name="Higashiyama T."/>
            <person name="Minoda A."/>
            <person name="Sano M."/>
            <person name="Nomoto H."/>
            <person name="Oishi K."/>
            <person name="Hayashi H."/>
            <person name="Ohta F."/>
            <person name="Nishizaka S."/>
            <person name="Haga S."/>
            <person name="Miura S."/>
            <person name="Morishita T."/>
            <person name="Kabeya Y."/>
            <person name="Terasawa K."/>
            <person name="Suzuki Y."/>
            <person name="Ishii Y."/>
            <person name="Asakawa S."/>
            <person name="Takano H."/>
            <person name="Ohta N."/>
            <person name="Kuroiwa H."/>
            <person name="Tanaka K."/>
            <person name="Shimizu N."/>
            <person name="Sugano S."/>
            <person name="Sato N."/>
            <person name="Nozaki H."/>
            <person name="Ogasawara N."/>
            <person name="Kohara Y."/>
            <person name="Kuroiwa T."/>
        </authorList>
    </citation>
    <scope>NUCLEOTIDE SEQUENCE [LARGE SCALE GENOMIC DNA]</scope>
    <source>
        <strain evidence="2 3">10D</strain>
    </source>
</reference>
<dbReference type="Gramene" id="CMT079CT">
    <property type="protein sequence ID" value="CMT079CT"/>
    <property type="gene ID" value="CMT079C"/>
</dbReference>
<feature type="region of interest" description="Disordered" evidence="1">
    <location>
        <begin position="787"/>
        <end position="852"/>
    </location>
</feature>
<dbReference type="AlphaFoldDB" id="M1VMA4"/>
<dbReference type="OrthoDB" id="10675155at2759"/>
<feature type="region of interest" description="Disordered" evidence="1">
    <location>
        <begin position="872"/>
        <end position="943"/>
    </location>
</feature>
<evidence type="ECO:0000313" key="3">
    <source>
        <dbReference type="Proteomes" id="UP000007014"/>
    </source>
</evidence>
<evidence type="ECO:0000256" key="1">
    <source>
        <dbReference type="SAM" id="MobiDB-lite"/>
    </source>
</evidence>
<feature type="region of interest" description="Disordered" evidence="1">
    <location>
        <begin position="516"/>
        <end position="542"/>
    </location>
</feature>
<feature type="compositionally biased region" description="Low complexity" evidence="1">
    <location>
        <begin position="790"/>
        <end position="802"/>
    </location>
</feature>
<feature type="region of interest" description="Disordered" evidence="1">
    <location>
        <begin position="243"/>
        <end position="334"/>
    </location>
</feature>
<reference evidence="2 3" key="2">
    <citation type="journal article" date="2007" name="BMC Biol.">
        <title>A 100%-complete sequence reveals unusually simple genomic features in the hot-spring red alga Cyanidioschyzon merolae.</title>
        <authorList>
            <person name="Nozaki H."/>
            <person name="Takano H."/>
            <person name="Misumi O."/>
            <person name="Terasawa K."/>
            <person name="Matsuzaki M."/>
            <person name="Maruyama S."/>
            <person name="Nishida K."/>
            <person name="Yagisawa F."/>
            <person name="Yoshida Y."/>
            <person name="Fujiwara T."/>
            <person name="Takio S."/>
            <person name="Tamura K."/>
            <person name="Chung S.J."/>
            <person name="Nakamura S."/>
            <person name="Kuroiwa H."/>
            <person name="Tanaka K."/>
            <person name="Sato N."/>
            <person name="Kuroiwa T."/>
        </authorList>
    </citation>
    <scope>NUCLEOTIDE SEQUENCE [LARGE SCALE GENOMIC DNA]</scope>
    <source>
        <strain evidence="2 3">10D</strain>
    </source>
</reference>
<organism evidence="2 3">
    <name type="scientific">Cyanidioschyzon merolae (strain NIES-3377 / 10D)</name>
    <name type="common">Unicellular red alga</name>
    <dbReference type="NCBI Taxonomy" id="280699"/>
    <lineage>
        <taxon>Eukaryota</taxon>
        <taxon>Rhodophyta</taxon>
        <taxon>Bangiophyceae</taxon>
        <taxon>Cyanidiales</taxon>
        <taxon>Cyanidiaceae</taxon>
        <taxon>Cyanidioschyzon</taxon>
    </lineage>
</organism>
<sequence>MQGTDVLVLLRVWNAELERNASWLTQPQGAPAVPKSEGESVAAAHAKYGCREPGVHGVQRSSEGCGTRPAEFPRRTWRNECGALGGGGLGSALTTAITEQNERSESVVFQQINSQRQSEGLARVKADSGTRTRPGKAATVAAATSGRRTPRAETERLTAYQELKTESYTSPSATRVPLSRQILSALRSHVKAIPMSDVHRSHRMRFLRLSRVPPCPLKCKTEDLPWNMGIERALCTTESGLVMPPVEPRDREALGSPEQRWNSSESYPPLTYRTVRDPQVQERSSSVADARRRVVPPRADSAAESPEGLCGHSAPLLADDSKPSRREIAPESSHFQRERIDFIHEYNGAHGVDGACVGGCLGLERARGHVTVTGREHPGIAPRPIPGENNPCKRRRMADDLAQSKCHRLGDMLGNRYLFMDAMDAELPRYILLLPLLARVLAVSCPGLHCVVQFPLKWQLDLAMIQRSWSVGEGNAGDRSGTITSQIEGENRHRACVPKSCTPGIWRAPSQHARARGAAAPTCSARRSAVPQPNDSERSPDTASFQEALMNALLLRGWQLLVLPASDSESPQADTATLSLAQVHPHSWRVSSLQDGQLLSGWRRNDGAPCEPPSRLPSSVWRRVQKLRTRIGGFGAEVSAPDAGWSYASHSKHTGILSCDNVAQHVRPSCADDLRFYVAYDNGSSVELVTCADPVLYGVRKSRVNGCQPVLVFCFNQHHASIELADLVLPLTESVYAHAPACVPRATRLPSQPRRLPSKGMRSHENVLVVDIGAQPVDMRMAFDAHRESTASTKSSANSTPSEALITENPDTDTERKMETAADRQSPCFNGDIPSRGGPDLLDPARRAQSADHGPLLAADERLDHAHMERVHFDGNPNEDVSAVASGQESRPVQPRSDHHRSSTQEHDAALQRTSMDSQRAVPQAPDVHRAQRSTETRFEQSTGCVYKPSLGQALNDTFTTCRMRRT</sequence>
<feature type="compositionally biased region" description="Basic and acidic residues" evidence="1">
    <location>
        <begin position="896"/>
        <end position="910"/>
    </location>
</feature>
<dbReference type="GeneID" id="16998215"/>
<feature type="compositionally biased region" description="Basic and acidic residues" evidence="1">
    <location>
        <begin position="813"/>
        <end position="822"/>
    </location>
</feature>
<feature type="compositionally biased region" description="Basic and acidic residues" evidence="1">
    <location>
        <begin position="927"/>
        <end position="939"/>
    </location>
</feature>
<dbReference type="KEGG" id="cme:CYME_CMT079C"/>
<keyword evidence="3" id="KW-1185">Reference proteome</keyword>
<dbReference type="HOGENOM" id="CLU_306395_0_0_1"/>
<protein>
    <submittedName>
        <fullName evidence="2">Uncharacterized protein</fullName>
    </submittedName>
</protein>
<gene>
    <name evidence="2" type="ORF">CYME_CMT079C</name>
</gene>
<dbReference type="EMBL" id="AP006502">
    <property type="protein sequence ID" value="BAM83098.1"/>
    <property type="molecule type" value="Genomic_DNA"/>
</dbReference>
<name>M1VMA4_CYAM1</name>
<dbReference type="RefSeq" id="XP_005539134.1">
    <property type="nucleotide sequence ID" value="XM_005539077.1"/>
</dbReference>
<proteinExistence type="predicted"/>
<evidence type="ECO:0000313" key="2">
    <source>
        <dbReference type="EMBL" id="BAM83098.1"/>
    </source>
</evidence>